<dbReference type="OrthoDB" id="9802987at2"/>
<evidence type="ECO:0000256" key="1">
    <source>
        <dbReference type="ARBA" id="ARBA00022679"/>
    </source>
</evidence>
<accession>A0A7J5AED5</accession>
<proteinExistence type="predicted"/>
<reference evidence="2 3" key="1">
    <citation type="submission" date="2019-09" db="EMBL/GenBank/DDBJ databases">
        <title>Flavobacterium sp. nov., isolated from glacier ice.</title>
        <authorList>
            <person name="Liu Q."/>
        </authorList>
    </citation>
    <scope>NUCLEOTIDE SEQUENCE [LARGE SCALE GENOMIC DNA]</scope>
    <source>
        <strain evidence="2 3">NBRC 112527</strain>
    </source>
</reference>
<dbReference type="InterPro" id="IPR007577">
    <property type="entry name" value="GlycoTrfase_DXD_sugar-bd_CS"/>
</dbReference>
<dbReference type="GO" id="GO:0000030">
    <property type="term" value="F:mannosyltransferase activity"/>
    <property type="evidence" value="ECO:0007669"/>
    <property type="project" value="TreeGrafter"/>
</dbReference>
<evidence type="ECO:0000313" key="2">
    <source>
        <dbReference type="EMBL" id="KAB1155853.1"/>
    </source>
</evidence>
<dbReference type="AlphaFoldDB" id="A0A7J5AED5"/>
<dbReference type="EMBL" id="WAEM01000004">
    <property type="protein sequence ID" value="KAB1155853.1"/>
    <property type="molecule type" value="Genomic_DNA"/>
</dbReference>
<evidence type="ECO:0000313" key="3">
    <source>
        <dbReference type="Proteomes" id="UP000490922"/>
    </source>
</evidence>
<dbReference type="InterPro" id="IPR051706">
    <property type="entry name" value="Glycosyltransferase_domain"/>
</dbReference>
<keyword evidence="1 2" id="KW-0808">Transferase</keyword>
<name>A0A7J5AED5_9FLAO</name>
<comment type="caution">
    <text evidence="2">The sequence shown here is derived from an EMBL/GenBank/DDBJ whole genome shotgun (WGS) entry which is preliminary data.</text>
</comment>
<dbReference type="Pfam" id="PF04488">
    <property type="entry name" value="Gly_transf_sug"/>
    <property type="match status" value="1"/>
</dbReference>
<dbReference type="Proteomes" id="UP000490922">
    <property type="component" value="Unassembled WGS sequence"/>
</dbReference>
<dbReference type="GO" id="GO:0016020">
    <property type="term" value="C:membrane"/>
    <property type="evidence" value="ECO:0007669"/>
    <property type="project" value="GOC"/>
</dbReference>
<dbReference type="RefSeq" id="WP_151107672.1">
    <property type="nucleotide sequence ID" value="NZ_WAEM01000004.1"/>
</dbReference>
<keyword evidence="3" id="KW-1185">Reference proteome</keyword>
<dbReference type="InterPro" id="IPR029044">
    <property type="entry name" value="Nucleotide-diphossugar_trans"/>
</dbReference>
<dbReference type="GO" id="GO:0051999">
    <property type="term" value="P:mannosyl-inositol phosphorylceramide biosynthetic process"/>
    <property type="evidence" value="ECO:0007669"/>
    <property type="project" value="TreeGrafter"/>
</dbReference>
<dbReference type="Gene3D" id="3.90.550.20">
    <property type="match status" value="1"/>
</dbReference>
<dbReference type="PANTHER" id="PTHR32385">
    <property type="entry name" value="MANNOSYL PHOSPHORYLINOSITOL CERAMIDE SYNTHASE"/>
    <property type="match status" value="1"/>
</dbReference>
<protein>
    <submittedName>
        <fullName evidence="2">Glycosyl transferase</fullName>
    </submittedName>
</protein>
<dbReference type="SUPFAM" id="SSF53448">
    <property type="entry name" value="Nucleotide-diphospho-sugar transferases"/>
    <property type="match status" value="1"/>
</dbReference>
<dbReference type="PANTHER" id="PTHR32385:SF15">
    <property type="entry name" value="INOSITOL PHOSPHOCERAMIDE MANNOSYLTRANSFERASE 1"/>
    <property type="match status" value="1"/>
</dbReference>
<gene>
    <name evidence="2" type="ORF">F6464_10040</name>
</gene>
<organism evidence="2 3">
    <name type="scientific">Flavobacterium luteum</name>
    <dbReference type="NCBI Taxonomy" id="2026654"/>
    <lineage>
        <taxon>Bacteria</taxon>
        <taxon>Pseudomonadati</taxon>
        <taxon>Bacteroidota</taxon>
        <taxon>Flavobacteriia</taxon>
        <taxon>Flavobacteriales</taxon>
        <taxon>Flavobacteriaceae</taxon>
        <taxon>Flavobacterium</taxon>
    </lineage>
</organism>
<sequence>MIPKTIHYCWFGNKPKPELIKHCIQSWNRYLSGYEIIEWNESNFDLDINLYVKDAYINKKWAFVSDYVRAYVLYHQGGIYLDTDVEVKQRLDTFLTHGAFSGFERIGFPFTALWGSEKEHIWPKKVLEYYDKKQNFEQVTNTLIVAQILIEEFKVNPNKDELQELDCNIAIYPSTHFCIDLSSNFASHHFLGSWDDDETSYKSNIHKIYYLKKYLKEIEGQKVLEQLFQNEIFSAKELFEFSLKIFKKRINQKYNRLFRKKRECI</sequence>